<dbReference type="EMBL" id="CP045900">
    <property type="protein sequence ID" value="QQP42223.1"/>
    <property type="molecule type" value="Genomic_DNA"/>
</dbReference>
<protein>
    <submittedName>
        <fullName evidence="1">Uncharacterized protein</fullName>
    </submittedName>
</protein>
<evidence type="ECO:0000313" key="2">
    <source>
        <dbReference type="Proteomes" id="UP000595437"/>
    </source>
</evidence>
<sequence length="57" mass="6073">MEATLAFLTFNDPGLHAVILQELVESTNIGGHSQVIHSPHHGAYPHIELFGKGPDAG</sequence>
<reference evidence="2" key="1">
    <citation type="submission" date="2021-01" db="EMBL/GenBank/DDBJ databases">
        <title>Caligus Genome Assembly.</title>
        <authorList>
            <person name="Gallardo-Escarate C."/>
        </authorList>
    </citation>
    <scope>NUCLEOTIDE SEQUENCE [LARGE SCALE GENOMIC DNA]</scope>
</reference>
<evidence type="ECO:0000313" key="1">
    <source>
        <dbReference type="EMBL" id="QQP42223.1"/>
    </source>
</evidence>
<organism evidence="1 2">
    <name type="scientific">Caligus rogercresseyi</name>
    <name type="common">Sea louse</name>
    <dbReference type="NCBI Taxonomy" id="217165"/>
    <lineage>
        <taxon>Eukaryota</taxon>
        <taxon>Metazoa</taxon>
        <taxon>Ecdysozoa</taxon>
        <taxon>Arthropoda</taxon>
        <taxon>Crustacea</taxon>
        <taxon>Multicrustacea</taxon>
        <taxon>Hexanauplia</taxon>
        <taxon>Copepoda</taxon>
        <taxon>Siphonostomatoida</taxon>
        <taxon>Caligidae</taxon>
        <taxon>Caligus</taxon>
    </lineage>
</organism>
<name>A0A7T8H2H6_CALRO</name>
<dbReference type="Proteomes" id="UP000595437">
    <property type="component" value="Chromosome 11"/>
</dbReference>
<dbReference type="AlphaFoldDB" id="A0A7T8H2H6"/>
<proteinExistence type="predicted"/>
<accession>A0A7T8H2H6</accession>
<gene>
    <name evidence="1" type="ORF">FKW44_016820</name>
</gene>
<keyword evidence="2" id="KW-1185">Reference proteome</keyword>